<dbReference type="InterPro" id="IPR002156">
    <property type="entry name" value="RNaseH_domain"/>
</dbReference>
<dbReference type="EnsemblPlants" id="evm.model.05.396">
    <property type="protein sequence ID" value="cds.evm.model.05.396"/>
    <property type="gene ID" value="evm.TU.05.396"/>
</dbReference>
<dbReference type="Pfam" id="PF13966">
    <property type="entry name" value="zf-RVT"/>
    <property type="match status" value="1"/>
</dbReference>
<dbReference type="Pfam" id="PF00078">
    <property type="entry name" value="RVT_1"/>
    <property type="match status" value="1"/>
</dbReference>
<feature type="region of interest" description="Disordered" evidence="1">
    <location>
        <begin position="1"/>
        <end position="21"/>
    </location>
</feature>
<name>A0A803PQA0_CANSA</name>
<evidence type="ECO:0000259" key="2">
    <source>
        <dbReference type="PROSITE" id="PS50878"/>
    </source>
</evidence>
<dbReference type="Gene3D" id="3.30.420.10">
    <property type="entry name" value="Ribonuclease H-like superfamily/Ribonuclease H"/>
    <property type="match status" value="1"/>
</dbReference>
<sequence length="1525" mass="172579">MKSPGNPSDSDIASSSNGSKVAVRDEGNFTLMTKFQVGQSFNPLLGPQAQPLDWPSRACWASAFGPLTGSKTVDKYHREPTIFNPILCIDDFNCYESEHGTRKRKAMDGFYMIPGVIPSPETIPTLDDNQNTLANTELQPDIEETTTSIFSPGSNLDNHFVVIEKKNQSTQAATGFSVRGFGDLPRKVSNVPMKLLAWNCRGLGNAAAVRQLTAIVRRSNPDMVILSETRLVLDKFEKLIHKLHFLEFVYIPPIGLSGGFGVCWKQGVVCKVKEADKNALLGSIESDPPGTKWNFIGIYGPPTMSGREDFWNRIGDSIVNGSSPTVLIGDLNGTLADHECLNYANQRNSARYSFDLRRMVARTGLVDLGCLGGKFTWFQKASQSTRGASVRRARLDKALASIDWRILFPNAVVELLTVGTSDHKPILLNTEGGTRCLKPQFKYELMWGRDPRCFWIVRNAWRDNLHHDPMVNLYRKLRKTKEHLKTWNKTHFGKIQQQVADAKKTLDRIESSNNMQIAEFDEARAKLNEALSREEIFWRQKSRVAWLKEGDRCTKFFIASTVIRRRKNFIQTLKKENGEWVNDIKVIAKMFIDKFNGTFSKNPSTSTLEENIVCNNLITESDNRKLICIPSAKEIEDCLRSMGHDKAPGPDGMPTRFYLQHWNVVKRDFIDMVTHFFLTMDLPQFINNTNIVFGSPLEACSALHHISGANRFVHGRLIAENTAVAREIVHSMSKKKGKKGFMMIKLDMEKAYDKMDWSFILATLKGLGFHRTFVNWVEKCIMVKQMGLLINGSVHGTLSPSSGLRQGDPLSPALFIIAADVLSRLIAGRKAEGRLEGFKLSRDGPAVTHLMFADDLILFGRASLKEAKGFVQCLEDYCSWSGQAVNYQKSTVFFSKGVPMRCATDIADLLNMKRMKKDASYLGLPLFRSLNRSKDMRFLVDRVLQRVKSWKIRLLSKAGRACLIHSVGSSLATYVAASDPIPINVVNTVDKCLRDFWWGDTNEKRKLHLMAWNALCQPKMRGGLGFRSGGVINRAFMKKWAWKALTDRSSVWSAVINAKYIKDQNFLLLDRKRDDSAMWKAILDARMVLEKGICRKIGNGEKTSIWFDPWVPNPNRTPTPLKDVSHGVAWVEQFIQRNNRWNSQMVREWFNPTDAAAILNIDLPDERVEDSWFWIGEQNGNFSIRSACRLINGDQSANTESNMWKLIWNSPLHMRLKFLWWQLFRGILPTKDKLAPFLDGVLGPCPMCKEECETSFHLFWKCNFAKAIWFSLGWGIRTELVTATSWKDWLDWFYKGPNLPPNVEFYDFMATSLCIVEAIWRERNQRVHAKKDTELVLIIDSVRQKILDHVMVASNRVEEVLEWTPPPPSWACCNSDVAISATGCVLSAVIRDDSGTILSITVKTGMATSPKLAEAHAVCLAAEKAIELGLKNIIFQCDNRCVVKAFEAPISNCVDFSLQEAKSRFLHACDKLNDWGIVHISRKCNYMAHNIAKWASNSRVIGCINPEALDESILDDLTEWDLGDM</sequence>
<reference evidence="3" key="2">
    <citation type="submission" date="2021-03" db="UniProtKB">
        <authorList>
            <consortium name="EnsemblPlants"/>
        </authorList>
    </citation>
    <scope>IDENTIFICATION</scope>
</reference>
<dbReference type="InterPro" id="IPR026960">
    <property type="entry name" value="RVT-Znf"/>
</dbReference>
<dbReference type="InterPro" id="IPR044730">
    <property type="entry name" value="RNase_H-like_dom_plant"/>
</dbReference>
<dbReference type="Gene3D" id="3.60.10.10">
    <property type="entry name" value="Endonuclease/exonuclease/phosphatase"/>
    <property type="match status" value="1"/>
</dbReference>
<dbReference type="CDD" id="cd06222">
    <property type="entry name" value="RNase_H_like"/>
    <property type="match status" value="1"/>
</dbReference>
<dbReference type="Gramene" id="evm.model.05.396">
    <property type="protein sequence ID" value="cds.evm.model.05.396"/>
    <property type="gene ID" value="evm.TU.05.396"/>
</dbReference>
<organism evidence="3 4">
    <name type="scientific">Cannabis sativa</name>
    <name type="common">Hemp</name>
    <name type="synonym">Marijuana</name>
    <dbReference type="NCBI Taxonomy" id="3483"/>
    <lineage>
        <taxon>Eukaryota</taxon>
        <taxon>Viridiplantae</taxon>
        <taxon>Streptophyta</taxon>
        <taxon>Embryophyta</taxon>
        <taxon>Tracheophyta</taxon>
        <taxon>Spermatophyta</taxon>
        <taxon>Magnoliopsida</taxon>
        <taxon>eudicotyledons</taxon>
        <taxon>Gunneridae</taxon>
        <taxon>Pentapetalae</taxon>
        <taxon>rosids</taxon>
        <taxon>fabids</taxon>
        <taxon>Rosales</taxon>
        <taxon>Cannabaceae</taxon>
        <taxon>Cannabis</taxon>
    </lineage>
</organism>
<dbReference type="Pfam" id="PF03372">
    <property type="entry name" value="Exo_endo_phos"/>
    <property type="match status" value="1"/>
</dbReference>
<dbReference type="CDD" id="cd01650">
    <property type="entry name" value="RT_nLTR_like"/>
    <property type="match status" value="1"/>
</dbReference>
<dbReference type="Proteomes" id="UP000596661">
    <property type="component" value="Chromosome 5"/>
</dbReference>
<keyword evidence="4" id="KW-1185">Reference proteome</keyword>
<dbReference type="InterPro" id="IPR005135">
    <property type="entry name" value="Endo/exonuclease/phosphatase"/>
</dbReference>
<feature type="compositionally biased region" description="Low complexity" evidence="1">
    <location>
        <begin position="1"/>
        <end position="19"/>
    </location>
</feature>
<feature type="domain" description="Reverse transcriptase" evidence="2">
    <location>
        <begin position="645"/>
        <end position="926"/>
    </location>
</feature>
<dbReference type="PANTHER" id="PTHR33116:SF86">
    <property type="entry name" value="REVERSE TRANSCRIPTASE DOMAIN-CONTAINING PROTEIN"/>
    <property type="match status" value="1"/>
</dbReference>
<dbReference type="GO" id="GO:0004523">
    <property type="term" value="F:RNA-DNA hybrid ribonuclease activity"/>
    <property type="evidence" value="ECO:0007669"/>
    <property type="project" value="InterPro"/>
</dbReference>
<accession>A0A803PQA0</accession>
<dbReference type="InterPro" id="IPR012337">
    <property type="entry name" value="RNaseH-like_sf"/>
</dbReference>
<dbReference type="SUPFAM" id="SSF53098">
    <property type="entry name" value="Ribonuclease H-like"/>
    <property type="match status" value="1"/>
</dbReference>
<evidence type="ECO:0000256" key="1">
    <source>
        <dbReference type="SAM" id="MobiDB-lite"/>
    </source>
</evidence>
<reference evidence="3" key="1">
    <citation type="submission" date="2018-11" db="EMBL/GenBank/DDBJ databases">
        <authorList>
            <person name="Grassa J C."/>
        </authorList>
    </citation>
    <scope>NUCLEOTIDE SEQUENCE [LARGE SCALE GENOMIC DNA]</scope>
</reference>
<dbReference type="InterPro" id="IPR036397">
    <property type="entry name" value="RNaseH_sf"/>
</dbReference>
<dbReference type="PANTHER" id="PTHR33116">
    <property type="entry name" value="REVERSE TRANSCRIPTASE ZINC-BINDING DOMAIN-CONTAINING PROTEIN-RELATED-RELATED"/>
    <property type="match status" value="1"/>
</dbReference>
<dbReference type="SUPFAM" id="SSF56672">
    <property type="entry name" value="DNA/RNA polymerases"/>
    <property type="match status" value="1"/>
</dbReference>
<dbReference type="Pfam" id="PF13456">
    <property type="entry name" value="RVT_3"/>
    <property type="match status" value="1"/>
</dbReference>
<evidence type="ECO:0000313" key="4">
    <source>
        <dbReference type="Proteomes" id="UP000596661"/>
    </source>
</evidence>
<dbReference type="InterPro" id="IPR000477">
    <property type="entry name" value="RT_dom"/>
</dbReference>
<proteinExistence type="predicted"/>
<dbReference type="EMBL" id="UZAU01000419">
    <property type="status" value="NOT_ANNOTATED_CDS"/>
    <property type="molecule type" value="Genomic_DNA"/>
</dbReference>
<dbReference type="InterPro" id="IPR036691">
    <property type="entry name" value="Endo/exonu/phosph_ase_sf"/>
</dbReference>
<protein>
    <recommendedName>
        <fullName evidence="2">Reverse transcriptase domain-containing protein</fullName>
    </recommendedName>
</protein>
<dbReference type="PROSITE" id="PS50878">
    <property type="entry name" value="RT_POL"/>
    <property type="match status" value="1"/>
</dbReference>
<dbReference type="SUPFAM" id="SSF56219">
    <property type="entry name" value="DNase I-like"/>
    <property type="match status" value="1"/>
</dbReference>
<evidence type="ECO:0000313" key="3">
    <source>
        <dbReference type="EnsemblPlants" id="cds.evm.model.05.396"/>
    </source>
</evidence>
<dbReference type="InterPro" id="IPR043502">
    <property type="entry name" value="DNA/RNA_pol_sf"/>
</dbReference>
<dbReference type="GO" id="GO:0003676">
    <property type="term" value="F:nucleic acid binding"/>
    <property type="evidence" value="ECO:0007669"/>
    <property type="project" value="InterPro"/>
</dbReference>